<evidence type="ECO:0000259" key="4">
    <source>
        <dbReference type="Pfam" id="PF00849"/>
    </source>
</evidence>
<dbReference type="SUPFAM" id="SSF55120">
    <property type="entry name" value="Pseudouridine synthase"/>
    <property type="match status" value="1"/>
</dbReference>
<dbReference type="PANTHER" id="PTHR21600:SF71">
    <property type="entry name" value="PSEUDOURIDINE SYNTHASE"/>
    <property type="match status" value="1"/>
</dbReference>
<organism evidence="5 6">
    <name type="scientific">Paenibacillus aquistagni</name>
    <dbReference type="NCBI Taxonomy" id="1852522"/>
    <lineage>
        <taxon>Bacteria</taxon>
        <taxon>Bacillati</taxon>
        <taxon>Bacillota</taxon>
        <taxon>Bacilli</taxon>
        <taxon>Bacillales</taxon>
        <taxon>Paenibacillaceae</taxon>
        <taxon>Paenibacillus</taxon>
    </lineage>
</organism>
<comment type="function">
    <text evidence="3">Responsible for synthesis of pseudouridine from uracil.</text>
</comment>
<dbReference type="InterPro" id="IPR006145">
    <property type="entry name" value="PsdUridine_synth_RsuA/RluA"/>
</dbReference>
<proteinExistence type="inferred from homology"/>
<sequence>MQVRHWRRRGEWLELTPGRSVLKDEQQLEHWMRHTLGVPLHMIKTWKHEKRLSVAGDRLRLPVFMPEQSDAAPADEPAQLLYEDDSCLVAYKEAGMPVHPADQEQDQARMALSHAVACHYAWTGQEVRIRHIHRLDADTTGPVLYAKTALSHAILDEAMREKRIHRTYLAVVEGEVKSSEGTIEAPIGKDRHKRNRRVVTPAGDHAITYYKTLKCSSQLSLVQLELGTGRTHQIRVHMAHLGHPLAGDVLYGGSSKLFHRQALHGLSLRFPHPFSGEELIVDAPLPEDMNLLIQKI</sequence>
<dbReference type="OrthoDB" id="9773999at2"/>
<feature type="domain" description="Pseudouridine synthase RsuA/RluA-like" evidence="4">
    <location>
        <begin position="88"/>
        <end position="240"/>
    </location>
</feature>
<protein>
    <recommendedName>
        <fullName evidence="3">Pseudouridine synthase</fullName>
        <ecNumber evidence="3">5.4.99.-</ecNumber>
    </recommendedName>
</protein>
<dbReference type="Pfam" id="PF00849">
    <property type="entry name" value="PseudoU_synth_2"/>
    <property type="match status" value="1"/>
</dbReference>
<evidence type="ECO:0000313" key="5">
    <source>
        <dbReference type="EMBL" id="SMG58117.1"/>
    </source>
</evidence>
<dbReference type="AlphaFoldDB" id="A0A1X7LXE0"/>
<comment type="catalytic activity">
    <reaction evidence="1 3">
        <text>a uridine in RNA = a pseudouridine in RNA</text>
        <dbReference type="Rhea" id="RHEA:48348"/>
        <dbReference type="Rhea" id="RHEA-COMP:12068"/>
        <dbReference type="Rhea" id="RHEA-COMP:12069"/>
        <dbReference type="ChEBI" id="CHEBI:65314"/>
        <dbReference type="ChEBI" id="CHEBI:65315"/>
    </reaction>
</comment>
<dbReference type="GO" id="GO:0140098">
    <property type="term" value="F:catalytic activity, acting on RNA"/>
    <property type="evidence" value="ECO:0007669"/>
    <property type="project" value="UniProtKB-ARBA"/>
</dbReference>
<dbReference type="STRING" id="1852522.SAMN06295960_4610"/>
<dbReference type="CDD" id="cd02869">
    <property type="entry name" value="PseudoU_synth_RluA_like"/>
    <property type="match status" value="1"/>
</dbReference>
<dbReference type="Proteomes" id="UP000193834">
    <property type="component" value="Unassembled WGS sequence"/>
</dbReference>
<evidence type="ECO:0000256" key="1">
    <source>
        <dbReference type="ARBA" id="ARBA00000073"/>
    </source>
</evidence>
<comment type="similarity">
    <text evidence="2 3">Belongs to the pseudouridine synthase RluA family.</text>
</comment>
<accession>A0A1X7LXE0</accession>
<dbReference type="GO" id="GO:0009982">
    <property type="term" value="F:pseudouridine synthase activity"/>
    <property type="evidence" value="ECO:0007669"/>
    <property type="project" value="InterPro"/>
</dbReference>
<dbReference type="NCBIfam" id="TIGR00005">
    <property type="entry name" value="rluA_subfam"/>
    <property type="match status" value="1"/>
</dbReference>
<keyword evidence="6" id="KW-1185">Reference proteome</keyword>
<dbReference type="EC" id="5.4.99.-" evidence="3"/>
<reference evidence="5 6" key="1">
    <citation type="submission" date="2017-04" db="EMBL/GenBank/DDBJ databases">
        <authorList>
            <person name="Afonso C.L."/>
            <person name="Miller P.J."/>
            <person name="Scott M.A."/>
            <person name="Spackman E."/>
            <person name="Goraichik I."/>
            <person name="Dimitrov K.M."/>
            <person name="Suarez D.L."/>
            <person name="Swayne D.E."/>
        </authorList>
    </citation>
    <scope>NUCLEOTIDE SEQUENCE [LARGE SCALE GENOMIC DNA]</scope>
    <source>
        <strain evidence="5 6">11</strain>
    </source>
</reference>
<dbReference type="GO" id="GO:0003723">
    <property type="term" value="F:RNA binding"/>
    <property type="evidence" value="ECO:0007669"/>
    <property type="project" value="InterPro"/>
</dbReference>
<gene>
    <name evidence="5" type="ORF">SAMN06295960_4610</name>
</gene>
<dbReference type="Gene3D" id="3.30.2350.10">
    <property type="entry name" value="Pseudouridine synthase"/>
    <property type="match status" value="1"/>
</dbReference>
<dbReference type="InterPro" id="IPR050188">
    <property type="entry name" value="RluA_PseudoU_synthase"/>
</dbReference>
<name>A0A1X7LXE0_9BACL</name>
<dbReference type="RefSeq" id="WP_085498461.1">
    <property type="nucleotide sequence ID" value="NZ_FXAZ01000009.1"/>
</dbReference>
<dbReference type="InterPro" id="IPR020103">
    <property type="entry name" value="PsdUridine_synth_cat_dom_sf"/>
</dbReference>
<dbReference type="InterPro" id="IPR006225">
    <property type="entry name" value="PsdUridine_synth_RluC/D"/>
</dbReference>
<dbReference type="GO" id="GO:0000455">
    <property type="term" value="P:enzyme-directed rRNA pseudouridine synthesis"/>
    <property type="evidence" value="ECO:0007669"/>
    <property type="project" value="TreeGrafter"/>
</dbReference>
<keyword evidence="3" id="KW-0413">Isomerase</keyword>
<evidence type="ECO:0000256" key="2">
    <source>
        <dbReference type="ARBA" id="ARBA00010876"/>
    </source>
</evidence>
<dbReference type="EMBL" id="FXAZ01000009">
    <property type="protein sequence ID" value="SMG58117.1"/>
    <property type="molecule type" value="Genomic_DNA"/>
</dbReference>
<dbReference type="PANTHER" id="PTHR21600">
    <property type="entry name" value="MITOCHONDRIAL RNA PSEUDOURIDINE SYNTHASE"/>
    <property type="match status" value="1"/>
</dbReference>
<evidence type="ECO:0000256" key="3">
    <source>
        <dbReference type="RuleBase" id="RU362028"/>
    </source>
</evidence>
<evidence type="ECO:0000313" key="6">
    <source>
        <dbReference type="Proteomes" id="UP000193834"/>
    </source>
</evidence>